<dbReference type="PATRIC" id="fig|1397.4.peg.961"/>
<dbReference type="OrthoDB" id="2374547at2"/>
<reference evidence="1 2" key="1">
    <citation type="submission" date="2015-05" db="EMBL/GenBank/DDBJ databases">
        <title>Whole genome sequence and identification of bacterial endophytes from Costus igneus.</title>
        <authorList>
            <person name="Lee Y.P."/>
            <person name="Gan H.M."/>
            <person name="Eng W."/>
            <person name="Wheatley M.S."/>
            <person name="Caraballo A."/>
            <person name="Polter S."/>
            <person name="Savka M.A."/>
            <person name="Hudson A.O."/>
        </authorList>
    </citation>
    <scope>NUCLEOTIDE SEQUENCE [LARGE SCALE GENOMIC DNA]</scope>
    <source>
        <strain evidence="1 2">RIT379</strain>
    </source>
</reference>
<gene>
    <name evidence="1" type="ORF">ABW02_14075</name>
</gene>
<dbReference type="Pfam" id="PF08741">
    <property type="entry name" value="YwhD"/>
    <property type="match status" value="1"/>
</dbReference>
<dbReference type="InterPro" id="IPR014852">
    <property type="entry name" value="YwhD"/>
</dbReference>
<dbReference type="GeneID" id="56348268"/>
<proteinExistence type="predicted"/>
<dbReference type="RefSeq" id="WP_047942876.1">
    <property type="nucleotide sequence ID" value="NZ_CP053989.1"/>
</dbReference>
<organism evidence="1 2">
    <name type="scientific">Niallia circulans</name>
    <name type="common">Bacillus circulans</name>
    <dbReference type="NCBI Taxonomy" id="1397"/>
    <lineage>
        <taxon>Bacteria</taxon>
        <taxon>Bacillati</taxon>
        <taxon>Bacillota</taxon>
        <taxon>Bacilli</taxon>
        <taxon>Bacillales</taxon>
        <taxon>Bacillaceae</taxon>
        <taxon>Niallia</taxon>
    </lineage>
</organism>
<comment type="caution">
    <text evidence="1">The sequence shown here is derived from an EMBL/GenBank/DDBJ whole genome shotgun (WGS) entry which is preliminary data.</text>
</comment>
<accession>A0A0J1IJ29</accession>
<evidence type="ECO:0000313" key="1">
    <source>
        <dbReference type="EMBL" id="KLV25942.1"/>
    </source>
</evidence>
<protein>
    <submittedName>
        <fullName evidence="1">Uncharacterized protein</fullName>
    </submittedName>
</protein>
<dbReference type="Proteomes" id="UP000036045">
    <property type="component" value="Unassembled WGS sequence"/>
</dbReference>
<evidence type="ECO:0000313" key="2">
    <source>
        <dbReference type="Proteomes" id="UP000036045"/>
    </source>
</evidence>
<dbReference type="AlphaFoldDB" id="A0A0J1IJ29"/>
<sequence length="184" mass="21089">MDNKKEGSSKKNAQFNILRNDPTKGDGGYGVGSISLENVTPIIIDRESQEVFIDIGAMHGRSKVEQKVFFKNVTKEEVLDLDPHKYWVIWIALDRNEEGAYYSGAGACEILVAKKMKEGSRKRFGYKAMPEHVNSLDKAIKRRFALDNMDYDSKQSLKKFLVDFNNDYWERSPEELKNSLNNAE</sequence>
<keyword evidence="2" id="KW-1185">Reference proteome</keyword>
<name>A0A0J1IJ29_NIACI</name>
<dbReference type="EMBL" id="LDPH01000012">
    <property type="protein sequence ID" value="KLV25942.1"/>
    <property type="molecule type" value="Genomic_DNA"/>
</dbReference>